<accession>A0A6J5QC86</accession>
<name>A0A6J5QC86_9CAUD</name>
<sequence length="81" mass="9454">MPRHCAVVLFMTIKQMTLKQEKSYLLLRELGYEFEYHNDHTGTVIMNKYEYTGESKSLKEVANVYSSGEYKMKPANKSNPL</sequence>
<protein>
    <submittedName>
        <fullName evidence="1">Uncharacterized protein</fullName>
    </submittedName>
</protein>
<dbReference type="EMBL" id="LR797041">
    <property type="protein sequence ID" value="CAB4182370.1"/>
    <property type="molecule type" value="Genomic_DNA"/>
</dbReference>
<proteinExistence type="predicted"/>
<organism evidence="1">
    <name type="scientific">uncultured Caudovirales phage</name>
    <dbReference type="NCBI Taxonomy" id="2100421"/>
    <lineage>
        <taxon>Viruses</taxon>
        <taxon>Duplodnaviria</taxon>
        <taxon>Heunggongvirae</taxon>
        <taxon>Uroviricota</taxon>
        <taxon>Caudoviricetes</taxon>
        <taxon>Peduoviridae</taxon>
        <taxon>Maltschvirus</taxon>
        <taxon>Maltschvirus maltsch</taxon>
    </lineage>
</organism>
<evidence type="ECO:0000313" key="1">
    <source>
        <dbReference type="EMBL" id="CAB4182370.1"/>
    </source>
</evidence>
<reference evidence="1" key="1">
    <citation type="submission" date="2020-05" db="EMBL/GenBank/DDBJ databases">
        <authorList>
            <person name="Chiriac C."/>
            <person name="Salcher M."/>
            <person name="Ghai R."/>
            <person name="Kavagutti S V."/>
        </authorList>
    </citation>
    <scope>NUCLEOTIDE SEQUENCE</scope>
</reference>
<gene>
    <name evidence="1" type="ORF">UFOVP1090_4</name>
</gene>